<organism evidence="4 5">
    <name type="scientific">Linum tenue</name>
    <dbReference type="NCBI Taxonomy" id="586396"/>
    <lineage>
        <taxon>Eukaryota</taxon>
        <taxon>Viridiplantae</taxon>
        <taxon>Streptophyta</taxon>
        <taxon>Embryophyta</taxon>
        <taxon>Tracheophyta</taxon>
        <taxon>Spermatophyta</taxon>
        <taxon>Magnoliopsida</taxon>
        <taxon>eudicotyledons</taxon>
        <taxon>Gunneridae</taxon>
        <taxon>Pentapetalae</taxon>
        <taxon>rosids</taxon>
        <taxon>fabids</taxon>
        <taxon>Malpighiales</taxon>
        <taxon>Linaceae</taxon>
        <taxon>Linum</taxon>
    </lineage>
</organism>
<gene>
    <name evidence="4" type="ORF">LITE_LOCUS33183</name>
</gene>
<evidence type="ECO:0000256" key="2">
    <source>
        <dbReference type="ARBA" id="ARBA00022679"/>
    </source>
</evidence>
<dbReference type="EMBL" id="CAMGYJ010000008">
    <property type="protein sequence ID" value="CAI0457589.1"/>
    <property type="molecule type" value="Genomic_DNA"/>
</dbReference>
<comment type="similarity">
    <text evidence="1">Belongs to the plant acyltransferase family.</text>
</comment>
<dbReference type="PANTHER" id="PTHR31623">
    <property type="entry name" value="F21J9.9"/>
    <property type="match status" value="1"/>
</dbReference>
<dbReference type="PANTHER" id="PTHR31623:SF110">
    <property type="entry name" value="VINORINE SYNTHASE-LIKE"/>
    <property type="match status" value="1"/>
</dbReference>
<evidence type="ECO:0000313" key="5">
    <source>
        <dbReference type="Proteomes" id="UP001154282"/>
    </source>
</evidence>
<dbReference type="Gene3D" id="3.30.559.10">
    <property type="entry name" value="Chloramphenicol acetyltransferase-like domain"/>
    <property type="match status" value="1"/>
</dbReference>
<proteinExistence type="inferred from homology"/>
<protein>
    <submittedName>
        <fullName evidence="4">Uncharacterized protein</fullName>
    </submittedName>
</protein>
<evidence type="ECO:0000256" key="1">
    <source>
        <dbReference type="ARBA" id="ARBA00009861"/>
    </source>
</evidence>
<keyword evidence="2" id="KW-0808">Transferase</keyword>
<accession>A0AAV0NG60</accession>
<sequence>MKTIGRSGGSSGSSVGEAEGYAQECLLFQADEGLLSRTVSHVREHQRLSIEKAKAGGKVETQRLVFTGEAISALKSQLTIDHPSRTVAIAGLIWKAALDARSRRAPTASAAVSLVNVRPRLKTPLPDGCIGNLYWITTAVAETSGDPGMEHFANRVKESVGRVDGELLEKLAAGVEAHRQFHEQLEGLAASNTTDDSASLYKFFSILRMGLSQVDFGWGKPSWVTILGFTADDVAPVPNLVCLMEATAGGGAVEAWVSLDEQEMPIFLQHPHLLQYATVNPRIQLIP</sequence>
<dbReference type="Proteomes" id="UP001154282">
    <property type="component" value="Unassembled WGS sequence"/>
</dbReference>
<evidence type="ECO:0000256" key="3">
    <source>
        <dbReference type="ARBA" id="ARBA00023315"/>
    </source>
</evidence>
<dbReference type="AlphaFoldDB" id="A0AAV0NG60"/>
<evidence type="ECO:0000313" key="4">
    <source>
        <dbReference type="EMBL" id="CAI0457589.1"/>
    </source>
</evidence>
<keyword evidence="3" id="KW-0012">Acyltransferase</keyword>
<dbReference type="InterPro" id="IPR023213">
    <property type="entry name" value="CAT-like_dom_sf"/>
</dbReference>
<name>A0AAV0NG60_9ROSI</name>
<dbReference type="Pfam" id="PF02458">
    <property type="entry name" value="Transferase"/>
    <property type="match status" value="1"/>
</dbReference>
<dbReference type="GO" id="GO:0016746">
    <property type="term" value="F:acyltransferase activity"/>
    <property type="evidence" value="ECO:0007669"/>
    <property type="project" value="UniProtKB-KW"/>
</dbReference>
<keyword evidence="5" id="KW-1185">Reference proteome</keyword>
<comment type="caution">
    <text evidence="4">The sequence shown here is derived from an EMBL/GenBank/DDBJ whole genome shotgun (WGS) entry which is preliminary data.</text>
</comment>
<reference evidence="4" key="1">
    <citation type="submission" date="2022-08" db="EMBL/GenBank/DDBJ databases">
        <authorList>
            <person name="Gutierrez-Valencia J."/>
        </authorList>
    </citation>
    <scope>NUCLEOTIDE SEQUENCE</scope>
</reference>